<name>A0ABS4S6N0_9BACI</name>
<dbReference type="RefSeq" id="WP_198020930.1">
    <property type="nucleotide sequence ID" value="NZ_JAGIKX010000006.1"/>
</dbReference>
<protein>
    <submittedName>
        <fullName evidence="2">Uncharacterized protein</fullName>
    </submittedName>
</protein>
<feature type="transmembrane region" description="Helical" evidence="1">
    <location>
        <begin position="161"/>
        <end position="180"/>
    </location>
</feature>
<organism evidence="2 3">
    <name type="scientific">Virgibacillus alimentarius</name>
    <dbReference type="NCBI Taxonomy" id="698769"/>
    <lineage>
        <taxon>Bacteria</taxon>
        <taxon>Bacillati</taxon>
        <taxon>Bacillota</taxon>
        <taxon>Bacilli</taxon>
        <taxon>Bacillales</taxon>
        <taxon>Bacillaceae</taxon>
        <taxon>Virgibacillus</taxon>
    </lineage>
</organism>
<sequence length="216" mass="24804">MMAVASKLSSIAVIVITFILGFAFFYQISNLPKAQKKHHMEEMASQLINFFIFLWIGKIVLNLSVFVQDPLAILAYPSNSYAFYFAFFACAVTFVYKSKRKNRNIFSYMDSFMITILVASFVYEFIQLVWVNDTFSIGYMILLSVLLLFVLLIRDRIATNTLTLIVLVIWLIGILLLAFIQPYVTIFGYIIAPWFLSLLLAICLIAIVINLRKRVS</sequence>
<accession>A0ABS4S6N0</accession>
<gene>
    <name evidence="2" type="ORF">J2Z81_001106</name>
</gene>
<feature type="transmembrane region" description="Helical" evidence="1">
    <location>
        <begin position="136"/>
        <end position="154"/>
    </location>
</feature>
<feature type="transmembrane region" description="Helical" evidence="1">
    <location>
        <begin position="186"/>
        <end position="211"/>
    </location>
</feature>
<evidence type="ECO:0000256" key="1">
    <source>
        <dbReference type="SAM" id="Phobius"/>
    </source>
</evidence>
<keyword evidence="1" id="KW-0472">Membrane</keyword>
<feature type="transmembrane region" description="Helical" evidence="1">
    <location>
        <begin position="6"/>
        <end position="26"/>
    </location>
</feature>
<keyword evidence="1" id="KW-0812">Transmembrane</keyword>
<keyword evidence="3" id="KW-1185">Reference proteome</keyword>
<dbReference type="EMBL" id="JAGIKX010000006">
    <property type="protein sequence ID" value="MBP2257158.1"/>
    <property type="molecule type" value="Genomic_DNA"/>
</dbReference>
<feature type="transmembrane region" description="Helical" evidence="1">
    <location>
        <begin position="47"/>
        <end position="67"/>
    </location>
</feature>
<feature type="transmembrane region" description="Helical" evidence="1">
    <location>
        <begin position="108"/>
        <end position="130"/>
    </location>
</feature>
<feature type="transmembrane region" description="Helical" evidence="1">
    <location>
        <begin position="79"/>
        <end position="96"/>
    </location>
</feature>
<dbReference type="Proteomes" id="UP001519294">
    <property type="component" value="Unassembled WGS sequence"/>
</dbReference>
<evidence type="ECO:0000313" key="3">
    <source>
        <dbReference type="Proteomes" id="UP001519294"/>
    </source>
</evidence>
<proteinExistence type="predicted"/>
<evidence type="ECO:0000313" key="2">
    <source>
        <dbReference type="EMBL" id="MBP2257158.1"/>
    </source>
</evidence>
<keyword evidence="1" id="KW-1133">Transmembrane helix</keyword>
<reference evidence="2 3" key="1">
    <citation type="submission" date="2021-03" db="EMBL/GenBank/DDBJ databases">
        <title>Genomic Encyclopedia of Type Strains, Phase IV (KMG-IV): sequencing the most valuable type-strain genomes for metagenomic binning, comparative biology and taxonomic classification.</title>
        <authorList>
            <person name="Goeker M."/>
        </authorList>
    </citation>
    <scope>NUCLEOTIDE SEQUENCE [LARGE SCALE GENOMIC DNA]</scope>
    <source>
        <strain evidence="2 3">DSM 25790</strain>
    </source>
</reference>
<comment type="caution">
    <text evidence="2">The sequence shown here is derived from an EMBL/GenBank/DDBJ whole genome shotgun (WGS) entry which is preliminary data.</text>
</comment>